<gene>
    <name evidence="2" type="ORF">AUEXF2481DRAFT_518547</name>
</gene>
<reference evidence="2 3" key="1">
    <citation type="journal article" date="2014" name="BMC Genomics">
        <title>Genome sequencing of four Aureobasidium pullulans varieties: biotechnological potential, stress tolerance, and description of new species.</title>
        <authorList>
            <person name="Gostin Ar C."/>
            <person name="Ohm R.A."/>
            <person name="Kogej T."/>
            <person name="Sonjak S."/>
            <person name="Turk M."/>
            <person name="Zajc J."/>
            <person name="Zalar P."/>
            <person name="Grube M."/>
            <person name="Sun H."/>
            <person name="Han J."/>
            <person name="Sharma A."/>
            <person name="Chiniquy J."/>
            <person name="Ngan C.Y."/>
            <person name="Lipzen A."/>
            <person name="Barry K."/>
            <person name="Grigoriev I.V."/>
            <person name="Gunde-Cimerman N."/>
        </authorList>
    </citation>
    <scope>NUCLEOTIDE SEQUENCE [LARGE SCALE GENOMIC DNA]</scope>
    <source>
        <strain evidence="2 3">EXF-2481</strain>
    </source>
</reference>
<evidence type="ECO:0000313" key="3">
    <source>
        <dbReference type="Proteomes" id="UP000030641"/>
    </source>
</evidence>
<dbReference type="OMA" id="HTDYLHR"/>
<protein>
    <recommendedName>
        <fullName evidence="4">Ig-like domain-containing protein</fullName>
    </recommendedName>
</protein>
<keyword evidence="3" id="KW-1185">Reference proteome</keyword>
<evidence type="ECO:0000256" key="1">
    <source>
        <dbReference type="SAM" id="SignalP"/>
    </source>
</evidence>
<feature type="chain" id="PRO_5001705215" description="Ig-like domain-containing protein" evidence="1">
    <location>
        <begin position="22"/>
        <end position="228"/>
    </location>
</feature>
<dbReference type="OrthoDB" id="3641682at2759"/>
<proteinExistence type="predicted"/>
<keyword evidence="1" id="KW-0732">Signal</keyword>
<evidence type="ECO:0000313" key="2">
    <source>
        <dbReference type="EMBL" id="KEQ90961.1"/>
    </source>
</evidence>
<sequence length="228" mass="24481">MPHPKFLALFAAILGAQATTATPVNIDVFELAETSIGTKAQFEAGSVSWFWSSSQGVPLDTVQQKRQSGQYITNTHLVGDGNPHQNRKVQQVTQKSICPGEECSASKTDSTTVGYSVNIGGSYSWINGGFSVSESKTDGETHACPNSGHDTVCVWRSYEVTAYTVADTTCYYFNGASSMCSGDSNQRVIYSPNDCQNDSPYLCKYDGDCQSKEDSYLITDGPAGGPPC</sequence>
<name>A0A074YVQ3_AURSE</name>
<dbReference type="RefSeq" id="XP_013339498.1">
    <property type="nucleotide sequence ID" value="XM_013484044.1"/>
</dbReference>
<dbReference type="AlphaFoldDB" id="A0A074YVQ3"/>
<dbReference type="GeneID" id="25368762"/>
<organism evidence="2 3">
    <name type="scientific">Aureobasidium subglaciale (strain EXF-2481)</name>
    <name type="common">Aureobasidium pullulans var. subglaciale</name>
    <dbReference type="NCBI Taxonomy" id="1043005"/>
    <lineage>
        <taxon>Eukaryota</taxon>
        <taxon>Fungi</taxon>
        <taxon>Dikarya</taxon>
        <taxon>Ascomycota</taxon>
        <taxon>Pezizomycotina</taxon>
        <taxon>Dothideomycetes</taxon>
        <taxon>Dothideomycetidae</taxon>
        <taxon>Dothideales</taxon>
        <taxon>Saccotheciaceae</taxon>
        <taxon>Aureobasidium</taxon>
    </lineage>
</organism>
<evidence type="ECO:0008006" key="4">
    <source>
        <dbReference type="Google" id="ProtNLM"/>
    </source>
</evidence>
<dbReference type="InParanoid" id="A0A074YVQ3"/>
<dbReference type="Proteomes" id="UP000030641">
    <property type="component" value="Unassembled WGS sequence"/>
</dbReference>
<accession>A0A074YVQ3</accession>
<dbReference type="HOGENOM" id="CLU_1020092_0_0_1"/>
<dbReference type="EMBL" id="KL584783">
    <property type="protein sequence ID" value="KEQ90961.1"/>
    <property type="molecule type" value="Genomic_DNA"/>
</dbReference>
<feature type="signal peptide" evidence="1">
    <location>
        <begin position="1"/>
        <end position="21"/>
    </location>
</feature>